<keyword evidence="3" id="KW-0812">Transmembrane</keyword>
<comment type="subcellular location">
    <subcellularLocation>
        <location evidence="1">Endoplasmic reticulum membrane</location>
        <topology evidence="1">Multi-pass membrane protein</topology>
    </subcellularLocation>
</comment>
<feature type="transmembrane region" description="Helical" evidence="3">
    <location>
        <begin position="441"/>
        <end position="463"/>
    </location>
</feature>
<feature type="transmembrane region" description="Helical" evidence="3">
    <location>
        <begin position="245"/>
        <end position="263"/>
    </location>
</feature>
<keyword evidence="2" id="KW-0256">Endoplasmic reticulum</keyword>
<evidence type="ECO:0000313" key="5">
    <source>
        <dbReference type="EMBL" id="CAD8123266.1"/>
    </source>
</evidence>
<reference evidence="5" key="1">
    <citation type="submission" date="2021-01" db="EMBL/GenBank/DDBJ databases">
        <authorList>
            <consortium name="Genoscope - CEA"/>
            <person name="William W."/>
        </authorList>
    </citation>
    <scope>NUCLEOTIDE SEQUENCE</scope>
</reference>
<dbReference type="GO" id="GO:0042500">
    <property type="term" value="F:aspartic endopeptidase activity, intramembrane cleaving"/>
    <property type="evidence" value="ECO:0007669"/>
    <property type="project" value="InterPro"/>
</dbReference>
<dbReference type="AlphaFoldDB" id="A0A8S1R5C8"/>
<dbReference type="GO" id="GO:0098553">
    <property type="term" value="C:lumenal side of endoplasmic reticulum membrane"/>
    <property type="evidence" value="ECO:0007669"/>
    <property type="project" value="TreeGrafter"/>
</dbReference>
<dbReference type="GO" id="GO:0006465">
    <property type="term" value="P:signal peptide processing"/>
    <property type="evidence" value="ECO:0007669"/>
    <property type="project" value="TreeGrafter"/>
</dbReference>
<name>A0A8S1R5C8_9CILI</name>
<evidence type="ECO:0000256" key="4">
    <source>
        <dbReference type="SAM" id="SignalP"/>
    </source>
</evidence>
<accession>A0A8S1R5C8</accession>
<evidence type="ECO:0008006" key="7">
    <source>
        <dbReference type="Google" id="ProtNLM"/>
    </source>
</evidence>
<feature type="transmembrane region" description="Helical" evidence="3">
    <location>
        <begin position="184"/>
        <end position="203"/>
    </location>
</feature>
<protein>
    <recommendedName>
        <fullName evidence="7">Transmembrane protein</fullName>
    </recommendedName>
</protein>
<gene>
    <name evidence="5" type="ORF">PSON_ATCC_30995.1.T1430147</name>
</gene>
<feature type="signal peptide" evidence="4">
    <location>
        <begin position="1"/>
        <end position="15"/>
    </location>
</feature>
<feature type="transmembrane region" description="Helical" evidence="3">
    <location>
        <begin position="412"/>
        <end position="429"/>
    </location>
</feature>
<dbReference type="GO" id="GO:0033619">
    <property type="term" value="P:membrane protein proteolysis"/>
    <property type="evidence" value="ECO:0007669"/>
    <property type="project" value="TreeGrafter"/>
</dbReference>
<proteinExistence type="predicted"/>
<dbReference type="EMBL" id="CAJJDN010000143">
    <property type="protein sequence ID" value="CAD8123266.1"/>
    <property type="molecule type" value="Genomic_DNA"/>
</dbReference>
<dbReference type="InterPro" id="IPR007369">
    <property type="entry name" value="Peptidase_A22B_SPP"/>
</dbReference>
<keyword evidence="3" id="KW-1133">Transmembrane helix</keyword>
<dbReference type="Pfam" id="PF04258">
    <property type="entry name" value="Peptidase_A22B"/>
    <property type="match status" value="1"/>
</dbReference>
<sequence>MFNIILFQIIIKTFAFPDVSLSFGSITPKQKDPEENLPQTIYQHNLINKYFDYDQFPLFSCCPTNLTKYKVDSQSIHGHGKSKFIIPLTITNNQNETIILRELTIKDYLDYQDISVAPKLSNFPIIQPHQSIVIDFIHSCERQVKNSNYWSIQNVFIRFQDYQGFNFQYQFICDSQYHPKRFDWSNIILITFDSIVIIILATFGKIYSFRVAFVTPAKRRQFQQQNIQNVDLSPFQGFYLYWPQALGYMGFLLIALFTSMIYQDKAEKIIKIFIYFICGLTSFHFFNEIFGIFRNTFTFLAEKIFCLKIRDYLSIVLSTLLMFLYLYFEQPWFVSNLLSICILGSMIKLFKITSLKHSLQFFIPIMIVDIFSSIYLSQTVRYEWDSVALRYFNTPLSAQFPYFHQIYKKKCAWISIFNLLFPGFFLGYVNRFDNHKQTYVYEIIAFFGLLFGLILWVVIQFIFSFPLPTSIFTQILMILTTTLVAIQRNEFNIFYTGNFYDQILMDPFKNDILLQEPTTLEMFGLGNNTQVIKKDNISQQDLISRGDQGVVLNSQLFVGLTSINRSLQQSVLQSNQQNHNHNYYDKSQTIQELYLQSLIEWNQKESQYVQSHSVDFQSI</sequence>
<dbReference type="GO" id="GO:0098554">
    <property type="term" value="C:cytoplasmic side of endoplasmic reticulum membrane"/>
    <property type="evidence" value="ECO:0007669"/>
    <property type="project" value="TreeGrafter"/>
</dbReference>
<feature type="chain" id="PRO_5035932826" description="Transmembrane protein" evidence="4">
    <location>
        <begin position="16"/>
        <end position="619"/>
    </location>
</feature>
<evidence type="ECO:0000313" key="6">
    <source>
        <dbReference type="Proteomes" id="UP000692954"/>
    </source>
</evidence>
<feature type="transmembrane region" description="Helical" evidence="3">
    <location>
        <begin position="311"/>
        <end position="328"/>
    </location>
</feature>
<feature type="transmembrane region" description="Helical" evidence="3">
    <location>
        <begin position="469"/>
        <end position="486"/>
    </location>
</feature>
<keyword evidence="6" id="KW-1185">Reference proteome</keyword>
<dbReference type="PANTHER" id="PTHR12174">
    <property type="entry name" value="SIGNAL PEPTIDE PEPTIDASE"/>
    <property type="match status" value="1"/>
</dbReference>
<feature type="transmembrane region" description="Helical" evidence="3">
    <location>
        <begin position="269"/>
        <end position="290"/>
    </location>
</feature>
<keyword evidence="4" id="KW-0732">Signal</keyword>
<comment type="caution">
    <text evidence="5">The sequence shown here is derived from an EMBL/GenBank/DDBJ whole genome shotgun (WGS) entry which is preliminary data.</text>
</comment>
<evidence type="ECO:0000256" key="2">
    <source>
        <dbReference type="ARBA" id="ARBA00022824"/>
    </source>
</evidence>
<dbReference type="PANTHER" id="PTHR12174:SF23">
    <property type="entry name" value="MINOR HISTOCOMPATIBILITY ANTIGEN H13"/>
    <property type="match status" value="1"/>
</dbReference>
<keyword evidence="3" id="KW-0472">Membrane</keyword>
<evidence type="ECO:0000256" key="1">
    <source>
        <dbReference type="ARBA" id="ARBA00004477"/>
    </source>
</evidence>
<dbReference type="OrthoDB" id="294404at2759"/>
<evidence type="ECO:0000256" key="3">
    <source>
        <dbReference type="SAM" id="Phobius"/>
    </source>
</evidence>
<dbReference type="Proteomes" id="UP000692954">
    <property type="component" value="Unassembled WGS sequence"/>
</dbReference>
<organism evidence="5 6">
    <name type="scientific">Paramecium sonneborni</name>
    <dbReference type="NCBI Taxonomy" id="65129"/>
    <lineage>
        <taxon>Eukaryota</taxon>
        <taxon>Sar</taxon>
        <taxon>Alveolata</taxon>
        <taxon>Ciliophora</taxon>
        <taxon>Intramacronucleata</taxon>
        <taxon>Oligohymenophorea</taxon>
        <taxon>Peniculida</taxon>
        <taxon>Parameciidae</taxon>
        <taxon>Paramecium</taxon>
    </lineage>
</organism>